<dbReference type="AlphaFoldDB" id="A0A0K2UZ24"/>
<evidence type="ECO:0000256" key="6">
    <source>
        <dbReference type="ARBA" id="ARBA00022840"/>
    </source>
</evidence>
<keyword evidence="2" id="KW-0813">Transport</keyword>
<keyword evidence="9" id="KW-0325">Glycoprotein</keyword>
<sequence>LTIFLSFQVFLWNCGIFIFSFSAFATFSFYSHQMSVQSIFVSAALVNTMRIPFRLLPSCISALSQGIVSIKRIDSYLNREEVDSVKSNDFSKSPRPEDGYSIQVQDCNYSIDKLKLLKNINFSTRVGELTAVVGKVGSGKSCLLAALCGELNQRGKGSSLINKDLVYVTQNIWLKSATIRDNITFGQPYNSSQYQKVVSLCQLGQDFKDMYRGDLTYLASNGSTLSGGQRQRIGFARAIYQNAQVYLMDDPLSACDSNLKAQIFHNTIGPKGFLQKKTRLLITNQSSLIPLMDRIIVIQNGTVVYEGTYDQFKSHFSSVNEFLEPDETQNEKIEEEKDSAEEVKSFEIAKKSTKKQGSFHEPPKDNYLHPALDNYDIIERRKIPFSLYKYYVLNLGTVPFIIALVGYLISQCFDVCSKLWLSRWTNLSSTNINDTNYRHIYNEDTRNMYIVVYGILGWCQSLAYFLSVLLINSRSLKASSHFHDVILRKVFGAPLNFFWSTPKGTIINRFSKDMDEADMFLPNTLKNFAYQAVKILGTLIIALIAFPITAFFIVCPLGLIFIEVVKSYLMASRFLKRTSATKLAMVLKHFGDSAVHGGTTIRCYGVESDYIDEHMSLIDEHQSVSLMEIISEAWLFLRLQLIAGTFIGILATALVFFPSEGNSSSLSALSLTSSLTVLQDIFLFTRYAAFIEKAMVSIERIKECEDLIPQDPSSGLLPSIITNGSKRPKNHQSRYYIQFEDFSGKYSSLKNASIKNFTLNVRLGEKVGVVGRTGSGKSSLILALSGLLEVEKGKIFIDGVDMSSGTARNIRKKDITVIPQDAALFKGSIRYNLDPDDRFTDEYIWSVLDEAQMKEFFVQLPGGLDFSLKENGSNISLGEKQLICCLRGLLTGSNLIIMDEATSAMTLESEERILNTYFSRFSSSTIFVIAHRIQPLLACDKILVLENGTIAEFGNPESLIKSQKSIFKSMLRRTNGSVE</sequence>
<keyword evidence="3 10" id="KW-0812">Transmembrane</keyword>
<keyword evidence="6 13" id="KW-0067">ATP-binding</keyword>
<feature type="non-terminal residue" evidence="13">
    <location>
        <position position="1"/>
    </location>
</feature>
<dbReference type="EMBL" id="HACA01025969">
    <property type="protein sequence ID" value="CDW43330.1"/>
    <property type="molecule type" value="Transcribed_RNA"/>
</dbReference>
<comment type="subcellular location">
    <subcellularLocation>
        <location evidence="1">Vacuole membrane</location>
        <topology evidence="1">Multi-pass membrane protein</topology>
    </subcellularLocation>
</comment>
<dbReference type="GO" id="GO:0005774">
    <property type="term" value="C:vacuolar membrane"/>
    <property type="evidence" value="ECO:0007669"/>
    <property type="project" value="UniProtKB-SubCell"/>
</dbReference>
<feature type="transmembrane region" description="Helical" evidence="10">
    <location>
        <begin position="635"/>
        <end position="657"/>
    </location>
</feature>
<organism evidence="13">
    <name type="scientific">Lepeophtheirus salmonis</name>
    <name type="common">Salmon louse</name>
    <name type="synonym">Caligus salmonis</name>
    <dbReference type="NCBI Taxonomy" id="72036"/>
    <lineage>
        <taxon>Eukaryota</taxon>
        <taxon>Metazoa</taxon>
        <taxon>Ecdysozoa</taxon>
        <taxon>Arthropoda</taxon>
        <taxon>Crustacea</taxon>
        <taxon>Multicrustacea</taxon>
        <taxon>Hexanauplia</taxon>
        <taxon>Copepoda</taxon>
        <taxon>Siphonostomatoida</taxon>
        <taxon>Caligidae</taxon>
        <taxon>Lepeophtheirus</taxon>
    </lineage>
</organism>
<dbReference type="InterPro" id="IPR050173">
    <property type="entry name" value="ABC_transporter_C-like"/>
</dbReference>
<dbReference type="Pfam" id="PF00664">
    <property type="entry name" value="ABC_membrane"/>
    <property type="match status" value="1"/>
</dbReference>
<keyword evidence="4" id="KW-0677">Repeat</keyword>
<dbReference type="FunFam" id="3.40.50.300:FF:000997">
    <property type="entry name" value="Multidrug resistance-associated protein 1"/>
    <property type="match status" value="1"/>
</dbReference>
<dbReference type="CDD" id="cd03244">
    <property type="entry name" value="ABCC_MRP_domain2"/>
    <property type="match status" value="1"/>
</dbReference>
<dbReference type="FunFam" id="1.20.1560.10:FF:000013">
    <property type="entry name" value="ABC transporter C family member 2"/>
    <property type="match status" value="1"/>
</dbReference>
<keyword evidence="8 10" id="KW-0472">Membrane</keyword>
<dbReference type="PROSITE" id="PS00211">
    <property type="entry name" value="ABC_TRANSPORTER_1"/>
    <property type="match status" value="1"/>
</dbReference>
<name>A0A0K2UZ24_LEPSM</name>
<dbReference type="PROSITE" id="PS50893">
    <property type="entry name" value="ABC_TRANSPORTER_2"/>
    <property type="match status" value="2"/>
</dbReference>
<keyword evidence="5" id="KW-0547">Nucleotide-binding</keyword>
<dbReference type="GO" id="GO:0005524">
    <property type="term" value="F:ATP binding"/>
    <property type="evidence" value="ECO:0007669"/>
    <property type="project" value="UniProtKB-KW"/>
</dbReference>
<dbReference type="Pfam" id="PF00005">
    <property type="entry name" value="ABC_tran"/>
    <property type="match status" value="2"/>
</dbReference>
<dbReference type="InterPro" id="IPR011527">
    <property type="entry name" value="ABC1_TM_dom"/>
</dbReference>
<dbReference type="InterPro" id="IPR003593">
    <property type="entry name" value="AAA+_ATPase"/>
</dbReference>
<dbReference type="PROSITE" id="PS50929">
    <property type="entry name" value="ABC_TM1F"/>
    <property type="match status" value="1"/>
</dbReference>
<dbReference type="FunFam" id="3.40.50.300:FF:001172">
    <property type="entry name" value="Cystic fibrosis transmembrane conductance regulator"/>
    <property type="match status" value="1"/>
</dbReference>
<evidence type="ECO:0000256" key="3">
    <source>
        <dbReference type="ARBA" id="ARBA00022692"/>
    </source>
</evidence>
<evidence type="ECO:0000256" key="5">
    <source>
        <dbReference type="ARBA" id="ARBA00022741"/>
    </source>
</evidence>
<evidence type="ECO:0000259" key="12">
    <source>
        <dbReference type="PROSITE" id="PS50929"/>
    </source>
</evidence>
<dbReference type="SMART" id="SM00382">
    <property type="entry name" value="AAA"/>
    <property type="match status" value="2"/>
</dbReference>
<feature type="domain" description="ABC transmembrane type-1" evidence="12">
    <location>
        <begin position="401"/>
        <end position="679"/>
    </location>
</feature>
<evidence type="ECO:0000313" key="13">
    <source>
        <dbReference type="EMBL" id="CDW43330.1"/>
    </source>
</evidence>
<protein>
    <submittedName>
        <fullName evidence="13">ATP-binding cassette sub-family C member 1</fullName>
    </submittedName>
</protein>
<feature type="transmembrane region" description="Helical" evidence="10">
    <location>
        <begin position="6"/>
        <end position="30"/>
    </location>
</feature>
<dbReference type="InterPro" id="IPR027417">
    <property type="entry name" value="P-loop_NTPase"/>
</dbReference>
<proteinExistence type="predicted"/>
<dbReference type="GO" id="GO:0140359">
    <property type="term" value="F:ABC-type transporter activity"/>
    <property type="evidence" value="ECO:0007669"/>
    <property type="project" value="InterPro"/>
</dbReference>
<dbReference type="SUPFAM" id="SSF90123">
    <property type="entry name" value="ABC transporter transmembrane region"/>
    <property type="match status" value="2"/>
</dbReference>
<dbReference type="CDD" id="cd18580">
    <property type="entry name" value="ABC_6TM_ABCC_D2"/>
    <property type="match status" value="1"/>
</dbReference>
<evidence type="ECO:0000259" key="11">
    <source>
        <dbReference type="PROSITE" id="PS50893"/>
    </source>
</evidence>
<evidence type="ECO:0000256" key="10">
    <source>
        <dbReference type="SAM" id="Phobius"/>
    </source>
</evidence>
<dbReference type="PANTHER" id="PTHR24223">
    <property type="entry name" value="ATP-BINDING CASSETTE SUB-FAMILY C"/>
    <property type="match status" value="1"/>
</dbReference>
<feature type="transmembrane region" description="Helical" evidence="10">
    <location>
        <begin position="535"/>
        <end position="562"/>
    </location>
</feature>
<evidence type="ECO:0000256" key="9">
    <source>
        <dbReference type="ARBA" id="ARBA00023180"/>
    </source>
</evidence>
<dbReference type="Gene3D" id="1.20.1560.10">
    <property type="entry name" value="ABC transporter type 1, transmembrane domain"/>
    <property type="match status" value="2"/>
</dbReference>
<dbReference type="InterPro" id="IPR017871">
    <property type="entry name" value="ABC_transporter-like_CS"/>
</dbReference>
<dbReference type="OrthoDB" id="6500128at2759"/>
<evidence type="ECO:0000256" key="7">
    <source>
        <dbReference type="ARBA" id="ARBA00022989"/>
    </source>
</evidence>
<evidence type="ECO:0000256" key="1">
    <source>
        <dbReference type="ARBA" id="ARBA00004128"/>
    </source>
</evidence>
<dbReference type="Gene3D" id="3.40.50.300">
    <property type="entry name" value="P-loop containing nucleotide triphosphate hydrolases"/>
    <property type="match status" value="2"/>
</dbReference>
<dbReference type="InterPro" id="IPR044726">
    <property type="entry name" value="ABCC_6TM_D2"/>
</dbReference>
<evidence type="ECO:0000256" key="2">
    <source>
        <dbReference type="ARBA" id="ARBA00022448"/>
    </source>
</evidence>
<gene>
    <name evidence="13" type="primary">ABCC1</name>
    <name evidence="13" type="synonym">MRP1</name>
</gene>
<feature type="domain" description="ABC transporter" evidence="11">
    <location>
        <begin position="102"/>
        <end position="325"/>
    </location>
</feature>
<keyword evidence="7 10" id="KW-1133">Transmembrane helix</keyword>
<accession>A0A0K2UZ24</accession>
<evidence type="ECO:0000256" key="8">
    <source>
        <dbReference type="ARBA" id="ARBA00023136"/>
    </source>
</evidence>
<dbReference type="CDD" id="cd03250">
    <property type="entry name" value="ABCC_MRP_domain1"/>
    <property type="match status" value="1"/>
</dbReference>
<reference evidence="13" key="1">
    <citation type="submission" date="2014-05" db="EMBL/GenBank/DDBJ databases">
        <authorList>
            <person name="Chronopoulou M."/>
        </authorList>
    </citation>
    <scope>NUCLEOTIDE SEQUENCE</scope>
    <source>
        <tissue evidence="13">Whole organism</tissue>
    </source>
</reference>
<feature type="transmembrane region" description="Helical" evidence="10">
    <location>
        <begin position="448"/>
        <end position="471"/>
    </location>
</feature>
<dbReference type="GO" id="GO:0016887">
    <property type="term" value="F:ATP hydrolysis activity"/>
    <property type="evidence" value="ECO:0007669"/>
    <property type="project" value="InterPro"/>
</dbReference>
<dbReference type="SUPFAM" id="SSF52540">
    <property type="entry name" value="P-loop containing nucleoside triphosphate hydrolases"/>
    <property type="match status" value="2"/>
</dbReference>
<evidence type="ECO:0000256" key="4">
    <source>
        <dbReference type="ARBA" id="ARBA00022737"/>
    </source>
</evidence>
<dbReference type="InterPro" id="IPR003439">
    <property type="entry name" value="ABC_transporter-like_ATP-bd"/>
</dbReference>
<feature type="domain" description="ABC transporter" evidence="11">
    <location>
        <begin position="737"/>
        <end position="972"/>
    </location>
</feature>
<feature type="transmembrane region" description="Helical" evidence="10">
    <location>
        <begin position="390"/>
        <end position="409"/>
    </location>
</feature>
<dbReference type="PANTHER" id="PTHR24223:SF443">
    <property type="entry name" value="MULTIDRUG-RESISTANCE LIKE PROTEIN 1, ISOFORM I"/>
    <property type="match status" value="1"/>
</dbReference>
<dbReference type="InterPro" id="IPR036640">
    <property type="entry name" value="ABC1_TM_sf"/>
</dbReference>